<sequence length="160" mass="17543">MRTDLASSQLLLLHGFFKTLGLAPEDPAAQVKKVFDLLDRDNDGSLTVIDFEDFLPNFQPGARKLTPSETAAFMKAGDPNNTGKVSYAGSGRISRNPTFSKVGSSEIGRSYKKIGVGPNTKPNAVHWVSNGSQGLKERKLSFRPCDPYLSVKLRDRPCDR</sequence>
<proteinExistence type="inferred from homology"/>
<evidence type="ECO:0000256" key="4">
    <source>
        <dbReference type="ARBA" id="ARBA00023179"/>
    </source>
</evidence>
<dbReference type="Proteomes" id="UP001176940">
    <property type="component" value="Unassembled WGS sequence"/>
</dbReference>
<feature type="chain" id="PRO_5045901664" description="Parvalbumin" evidence="7">
    <location>
        <begin position="22"/>
        <end position="160"/>
    </location>
</feature>
<keyword evidence="10" id="KW-1185">Reference proteome</keyword>
<evidence type="ECO:0000256" key="6">
    <source>
        <dbReference type="RuleBase" id="RU368048"/>
    </source>
</evidence>
<evidence type="ECO:0000256" key="3">
    <source>
        <dbReference type="ARBA" id="ARBA00022837"/>
    </source>
</evidence>
<evidence type="ECO:0000259" key="8">
    <source>
        <dbReference type="PROSITE" id="PS50222"/>
    </source>
</evidence>
<feature type="signal peptide" evidence="7">
    <location>
        <begin position="1"/>
        <end position="21"/>
    </location>
</feature>
<gene>
    <name evidence="9" type="ORF">RIMI_LOCUS15539084</name>
</gene>
<dbReference type="PROSITE" id="PS50222">
    <property type="entry name" value="EF_HAND_2"/>
    <property type="match status" value="1"/>
</dbReference>
<name>A0ABN9M2U7_9NEOB</name>
<comment type="similarity">
    <text evidence="1 6">Belongs to the parvalbumin family.</text>
</comment>
<dbReference type="SUPFAM" id="SSF47473">
    <property type="entry name" value="EF-hand"/>
    <property type="match status" value="1"/>
</dbReference>
<keyword evidence="4" id="KW-0514">Muscle protein</keyword>
<dbReference type="InterPro" id="IPR002048">
    <property type="entry name" value="EF_hand_dom"/>
</dbReference>
<protein>
    <recommendedName>
        <fullName evidence="6">Parvalbumin</fullName>
    </recommendedName>
</protein>
<dbReference type="InterPro" id="IPR018247">
    <property type="entry name" value="EF_Hand_1_Ca_BS"/>
</dbReference>
<evidence type="ECO:0000256" key="7">
    <source>
        <dbReference type="SAM" id="SignalP"/>
    </source>
</evidence>
<evidence type="ECO:0000313" key="10">
    <source>
        <dbReference type="Proteomes" id="UP001176940"/>
    </source>
</evidence>
<keyword evidence="3 6" id="KW-0106">Calcium</keyword>
<dbReference type="PANTHER" id="PTHR11653">
    <property type="entry name" value="PARVALBUMIN ALPHA"/>
    <property type="match status" value="1"/>
</dbReference>
<dbReference type="Pfam" id="PF13499">
    <property type="entry name" value="EF-hand_7"/>
    <property type="match status" value="1"/>
</dbReference>
<dbReference type="PANTHER" id="PTHR11653:SF12">
    <property type="entry name" value="PARVALBUMIN"/>
    <property type="match status" value="1"/>
</dbReference>
<comment type="caution">
    <text evidence="9">The sequence shown here is derived from an EMBL/GenBank/DDBJ whole genome shotgun (WGS) entry which is preliminary data.</text>
</comment>
<reference evidence="9" key="1">
    <citation type="submission" date="2023-07" db="EMBL/GenBank/DDBJ databases">
        <authorList>
            <person name="Stuckert A."/>
        </authorList>
    </citation>
    <scope>NUCLEOTIDE SEQUENCE</scope>
</reference>
<organism evidence="9 10">
    <name type="scientific">Ranitomeya imitator</name>
    <name type="common">mimic poison frog</name>
    <dbReference type="NCBI Taxonomy" id="111125"/>
    <lineage>
        <taxon>Eukaryota</taxon>
        <taxon>Metazoa</taxon>
        <taxon>Chordata</taxon>
        <taxon>Craniata</taxon>
        <taxon>Vertebrata</taxon>
        <taxon>Euteleostomi</taxon>
        <taxon>Amphibia</taxon>
        <taxon>Batrachia</taxon>
        <taxon>Anura</taxon>
        <taxon>Neobatrachia</taxon>
        <taxon>Hyloidea</taxon>
        <taxon>Dendrobatidae</taxon>
        <taxon>Dendrobatinae</taxon>
        <taxon>Ranitomeya</taxon>
    </lineage>
</organism>
<keyword evidence="7" id="KW-0732">Signal</keyword>
<evidence type="ECO:0000256" key="1">
    <source>
        <dbReference type="ARBA" id="ARBA00009753"/>
    </source>
</evidence>
<evidence type="ECO:0000256" key="5">
    <source>
        <dbReference type="ARBA" id="ARBA00025308"/>
    </source>
</evidence>
<evidence type="ECO:0000256" key="2">
    <source>
        <dbReference type="ARBA" id="ARBA00022723"/>
    </source>
</evidence>
<feature type="domain" description="EF-hand" evidence="8">
    <location>
        <begin position="26"/>
        <end position="61"/>
    </location>
</feature>
<keyword evidence="2 6" id="KW-0479">Metal-binding</keyword>
<comment type="function">
    <text evidence="5 6">In muscle, parvalbumin is thought to be involved in relaxation after contraction. It binds two calcium ions.</text>
</comment>
<dbReference type="PROSITE" id="PS00018">
    <property type="entry name" value="EF_HAND_1"/>
    <property type="match status" value="1"/>
</dbReference>
<evidence type="ECO:0000313" key="9">
    <source>
        <dbReference type="EMBL" id="CAJ0956469.1"/>
    </source>
</evidence>
<accession>A0ABN9M2U7</accession>
<dbReference type="PRINTS" id="PR01697">
    <property type="entry name" value="PARVALBUMIN"/>
</dbReference>
<dbReference type="InterPro" id="IPR008080">
    <property type="entry name" value="Parvalbumin"/>
</dbReference>
<dbReference type="Gene3D" id="1.10.238.10">
    <property type="entry name" value="EF-hand"/>
    <property type="match status" value="1"/>
</dbReference>
<dbReference type="InterPro" id="IPR011992">
    <property type="entry name" value="EF-hand-dom_pair"/>
</dbReference>
<dbReference type="EMBL" id="CAUEEQ010041899">
    <property type="protein sequence ID" value="CAJ0956469.1"/>
    <property type="molecule type" value="Genomic_DNA"/>
</dbReference>